<organism evidence="2 3">
    <name type="scientific">Aplosporella prunicola CBS 121167</name>
    <dbReference type="NCBI Taxonomy" id="1176127"/>
    <lineage>
        <taxon>Eukaryota</taxon>
        <taxon>Fungi</taxon>
        <taxon>Dikarya</taxon>
        <taxon>Ascomycota</taxon>
        <taxon>Pezizomycotina</taxon>
        <taxon>Dothideomycetes</taxon>
        <taxon>Dothideomycetes incertae sedis</taxon>
        <taxon>Botryosphaeriales</taxon>
        <taxon>Aplosporellaceae</taxon>
        <taxon>Aplosporella</taxon>
    </lineage>
</organism>
<feature type="region of interest" description="Disordered" evidence="1">
    <location>
        <begin position="1"/>
        <end position="108"/>
    </location>
</feature>
<feature type="compositionally biased region" description="Low complexity" evidence="1">
    <location>
        <begin position="68"/>
        <end position="83"/>
    </location>
</feature>
<dbReference type="OrthoDB" id="5089392at2759"/>
<dbReference type="Proteomes" id="UP000799438">
    <property type="component" value="Unassembled WGS sequence"/>
</dbReference>
<proteinExistence type="predicted"/>
<feature type="compositionally biased region" description="Basic and acidic residues" evidence="1">
    <location>
        <begin position="45"/>
        <end position="54"/>
    </location>
</feature>
<feature type="compositionally biased region" description="Polar residues" evidence="1">
    <location>
        <begin position="84"/>
        <end position="93"/>
    </location>
</feature>
<dbReference type="EMBL" id="ML995494">
    <property type="protein sequence ID" value="KAF2139000.1"/>
    <property type="molecule type" value="Genomic_DNA"/>
</dbReference>
<evidence type="ECO:0000313" key="2">
    <source>
        <dbReference type="EMBL" id="KAF2139000.1"/>
    </source>
</evidence>
<feature type="compositionally biased region" description="Low complexity" evidence="1">
    <location>
        <begin position="1"/>
        <end position="21"/>
    </location>
</feature>
<protein>
    <submittedName>
        <fullName evidence="2">Uncharacterized protein</fullName>
    </submittedName>
</protein>
<sequence length="141" mass="15653">MDSQTLTRSSTSSTASSSPMSPDRAMTTSSFSSSTRPENKFLGAIREKIRDHSRSRSRSRSPLPPTSMPSSQSPSPSRPQGSRNVSNGSQTTSLKDKRSSTASSNSQFSYYGRHSNEWLFNNFSVTDSIKDAYHHFKPRHD</sequence>
<feature type="compositionally biased region" description="Polar residues" evidence="1">
    <location>
        <begin position="26"/>
        <end position="36"/>
    </location>
</feature>
<evidence type="ECO:0000313" key="3">
    <source>
        <dbReference type="Proteomes" id="UP000799438"/>
    </source>
</evidence>
<dbReference type="RefSeq" id="XP_033394713.1">
    <property type="nucleotide sequence ID" value="XM_033540942.1"/>
</dbReference>
<reference evidence="2" key="1">
    <citation type="journal article" date="2020" name="Stud. Mycol.">
        <title>101 Dothideomycetes genomes: a test case for predicting lifestyles and emergence of pathogens.</title>
        <authorList>
            <person name="Haridas S."/>
            <person name="Albert R."/>
            <person name="Binder M."/>
            <person name="Bloem J."/>
            <person name="Labutti K."/>
            <person name="Salamov A."/>
            <person name="Andreopoulos B."/>
            <person name="Baker S."/>
            <person name="Barry K."/>
            <person name="Bills G."/>
            <person name="Bluhm B."/>
            <person name="Cannon C."/>
            <person name="Castanera R."/>
            <person name="Culley D."/>
            <person name="Daum C."/>
            <person name="Ezra D."/>
            <person name="Gonzalez J."/>
            <person name="Henrissat B."/>
            <person name="Kuo A."/>
            <person name="Liang C."/>
            <person name="Lipzen A."/>
            <person name="Lutzoni F."/>
            <person name="Magnuson J."/>
            <person name="Mondo S."/>
            <person name="Nolan M."/>
            <person name="Ohm R."/>
            <person name="Pangilinan J."/>
            <person name="Park H.-J."/>
            <person name="Ramirez L."/>
            <person name="Alfaro M."/>
            <person name="Sun H."/>
            <person name="Tritt A."/>
            <person name="Yoshinaga Y."/>
            <person name="Zwiers L.-H."/>
            <person name="Turgeon B."/>
            <person name="Goodwin S."/>
            <person name="Spatafora J."/>
            <person name="Crous P."/>
            <person name="Grigoriev I."/>
        </authorList>
    </citation>
    <scope>NUCLEOTIDE SEQUENCE</scope>
    <source>
        <strain evidence="2">CBS 121167</strain>
    </source>
</reference>
<dbReference type="AlphaFoldDB" id="A0A6A6B4P1"/>
<dbReference type="GeneID" id="54298438"/>
<name>A0A6A6B4P1_9PEZI</name>
<accession>A0A6A6B4P1</accession>
<keyword evidence="3" id="KW-1185">Reference proteome</keyword>
<gene>
    <name evidence="2" type="ORF">K452DRAFT_290097</name>
</gene>
<evidence type="ECO:0000256" key="1">
    <source>
        <dbReference type="SAM" id="MobiDB-lite"/>
    </source>
</evidence>